<dbReference type="KEGG" id="adv:DJ533_03230"/>
<dbReference type="OrthoDB" id="6689292at2"/>
<organism evidence="1 2">
    <name type="scientific">Acinetobacter defluvii</name>
    <dbReference type="NCBI Taxonomy" id="1871111"/>
    <lineage>
        <taxon>Bacteria</taxon>
        <taxon>Pseudomonadati</taxon>
        <taxon>Pseudomonadota</taxon>
        <taxon>Gammaproteobacteria</taxon>
        <taxon>Moraxellales</taxon>
        <taxon>Moraxellaceae</taxon>
        <taxon>Acinetobacter</taxon>
    </lineage>
</organism>
<dbReference type="Proteomes" id="UP000245977">
    <property type="component" value="Chromosome"/>
</dbReference>
<gene>
    <name evidence="1" type="ORF">DJ533_03230</name>
</gene>
<name>A0A2S2F9N6_9GAMM</name>
<accession>A0A2S2F9N6</accession>
<evidence type="ECO:0000313" key="2">
    <source>
        <dbReference type="Proteomes" id="UP000245977"/>
    </source>
</evidence>
<protein>
    <submittedName>
        <fullName evidence="1">Uncharacterized protein</fullName>
    </submittedName>
</protein>
<reference evidence="1" key="1">
    <citation type="submission" date="2019-08" db="EMBL/GenBank/DDBJ databases">
        <title>The complete genome of Acinetobacter defluvii strain WCHAD010030.</title>
        <authorList>
            <person name="Hu Y."/>
            <person name="Qin J."/>
            <person name="Feng Y."/>
            <person name="Zong Z."/>
        </authorList>
    </citation>
    <scope>NUCLEOTIDE SEQUENCE</scope>
    <source>
        <strain evidence="1">WCHA30</strain>
    </source>
</reference>
<dbReference type="AlphaFoldDB" id="A0A2S2F9N6"/>
<dbReference type="EMBL" id="CP029397">
    <property type="protein sequence ID" value="AWL27674.1"/>
    <property type="molecule type" value="Genomic_DNA"/>
</dbReference>
<sequence>MTQIRIASFCEKYGFSSHQIRHATRSGKLAKITNGFIDEEQALQVLVNIQPKMKGVIALQNEVTELKKLLQSTLDLKNYYEAELNKLGIFPPQVAKVPLSPEASMKKLSNHPVISEEWMKDQMQQIPESERMFKSRKIPIPPEAFTSSLPDKE</sequence>
<keyword evidence="2" id="KW-1185">Reference proteome</keyword>
<evidence type="ECO:0000313" key="1">
    <source>
        <dbReference type="EMBL" id="AWL27674.1"/>
    </source>
</evidence>
<dbReference type="RefSeq" id="WP_065993180.1">
    <property type="nucleotide sequence ID" value="NZ_CP029397.2"/>
</dbReference>
<proteinExistence type="predicted"/>